<dbReference type="PANTHER" id="PTHR10283:SF82">
    <property type="entry name" value="SOLUTE CARRIER FAMILY 13 MEMBER 2"/>
    <property type="match status" value="1"/>
</dbReference>
<evidence type="ECO:0000256" key="5">
    <source>
        <dbReference type="SAM" id="Phobius"/>
    </source>
</evidence>
<dbReference type="InterPro" id="IPR001898">
    <property type="entry name" value="SLC13A/DASS"/>
</dbReference>
<evidence type="ECO:0000256" key="4">
    <source>
        <dbReference type="ARBA" id="ARBA00023136"/>
    </source>
</evidence>
<sequence>MLLKQPKYLFLLAMMGLAALVLLSPLSSLTSTQNQTLALVLLIVPLWSTGAIPEFLTALIFFLIVILCGLAPPIEVFAGFSSTALWLIFAGTVIGMGIQNTGLGDRLASGLQILLAGSYHRLVIGLVLISLLLGFLMPSSMGRLVMMLPIVMALADRLGFQSGSPGRSGILIAVAIGSHIPTVAILPANIPNMVLSGAADSLYGIQFGFTDFLLLHFPVLGLAKAGLLIAIILWAYPARESNEILAQGNTTTNAIRRPFDGKQIRMLAILAIALGLWLTDEWHGVNPAWVGLGAAIFLMLPGVGLIDAEKFNMNITMLVFIAGILGIGALINSTGLGQWLGQQLEYALPLEPGQHFRNFLSLAASAFLTTLPTTQAGAPAILAPMAQHLAESSGFPLQTVLMTQVLGYSSIMFPYQSGPLLMAIYMTGEPVRRILKVQFPLSLLTLLVLVPVDYFWWDFLGMFEPS</sequence>
<keyword evidence="2 5" id="KW-0812">Transmembrane</keyword>
<dbReference type="PANTHER" id="PTHR10283">
    <property type="entry name" value="SOLUTE CARRIER FAMILY 13 MEMBER"/>
    <property type="match status" value="1"/>
</dbReference>
<dbReference type="Pfam" id="PF00939">
    <property type="entry name" value="Na_sulph_symp"/>
    <property type="match status" value="1"/>
</dbReference>
<feature type="transmembrane region" description="Helical" evidence="5">
    <location>
        <begin position="318"/>
        <end position="340"/>
    </location>
</feature>
<proteinExistence type="predicted"/>
<accession>A0ABW8NPA9</accession>
<evidence type="ECO:0000256" key="1">
    <source>
        <dbReference type="ARBA" id="ARBA00004141"/>
    </source>
</evidence>
<evidence type="ECO:0000313" key="6">
    <source>
        <dbReference type="EMBL" id="MFK4754390.1"/>
    </source>
</evidence>
<feature type="transmembrane region" description="Helical" evidence="5">
    <location>
        <begin position="437"/>
        <end position="457"/>
    </location>
</feature>
<protein>
    <submittedName>
        <fullName evidence="6">SLC13 family permease</fullName>
    </submittedName>
</protein>
<feature type="transmembrane region" description="Helical" evidence="5">
    <location>
        <begin position="77"/>
        <end position="98"/>
    </location>
</feature>
<reference evidence="6 7" key="1">
    <citation type="submission" date="2024-03" db="EMBL/GenBank/DDBJ databases">
        <title>High-quality draft genome sequence of Oceanobacter sp. wDCs-4.</title>
        <authorList>
            <person name="Dong C."/>
        </authorList>
    </citation>
    <scope>NUCLEOTIDE SEQUENCE [LARGE SCALE GENOMIC DNA]</scope>
    <source>
        <strain evidence="7">wDCs-4</strain>
    </source>
</reference>
<keyword evidence="7" id="KW-1185">Reference proteome</keyword>
<comment type="caution">
    <text evidence="6">The sequence shown here is derived from an EMBL/GenBank/DDBJ whole genome shotgun (WGS) entry which is preliminary data.</text>
</comment>
<organism evidence="6 7">
    <name type="scientific">Oceanobacter antarcticus</name>
    <dbReference type="NCBI Taxonomy" id="3133425"/>
    <lineage>
        <taxon>Bacteria</taxon>
        <taxon>Pseudomonadati</taxon>
        <taxon>Pseudomonadota</taxon>
        <taxon>Gammaproteobacteria</taxon>
        <taxon>Oceanospirillales</taxon>
        <taxon>Oceanospirillaceae</taxon>
        <taxon>Oceanobacter</taxon>
    </lineage>
</organism>
<dbReference type="Proteomes" id="UP001620597">
    <property type="component" value="Unassembled WGS sequence"/>
</dbReference>
<comment type="subcellular location">
    <subcellularLocation>
        <location evidence="1">Membrane</location>
        <topology evidence="1">Multi-pass membrane protein</topology>
    </subcellularLocation>
</comment>
<dbReference type="EMBL" id="JBBKTX010000030">
    <property type="protein sequence ID" value="MFK4754390.1"/>
    <property type="molecule type" value="Genomic_DNA"/>
</dbReference>
<evidence type="ECO:0000256" key="3">
    <source>
        <dbReference type="ARBA" id="ARBA00022989"/>
    </source>
</evidence>
<keyword evidence="4 5" id="KW-0472">Membrane</keyword>
<feature type="transmembrane region" description="Helical" evidence="5">
    <location>
        <begin position="405"/>
        <end position="425"/>
    </location>
</feature>
<feature type="transmembrane region" description="Helical" evidence="5">
    <location>
        <begin position="38"/>
        <end position="70"/>
    </location>
</feature>
<feature type="transmembrane region" description="Helical" evidence="5">
    <location>
        <begin position="212"/>
        <end position="236"/>
    </location>
</feature>
<name>A0ABW8NPA9_9GAMM</name>
<evidence type="ECO:0000313" key="7">
    <source>
        <dbReference type="Proteomes" id="UP001620597"/>
    </source>
</evidence>
<feature type="transmembrane region" description="Helical" evidence="5">
    <location>
        <begin position="118"/>
        <end position="137"/>
    </location>
</feature>
<feature type="transmembrane region" description="Helical" evidence="5">
    <location>
        <begin position="288"/>
        <end position="306"/>
    </location>
</feature>
<keyword evidence="3 5" id="KW-1133">Transmembrane helix</keyword>
<dbReference type="RefSeq" id="WP_416207261.1">
    <property type="nucleotide sequence ID" value="NZ_JBBKTX010000030.1"/>
</dbReference>
<evidence type="ECO:0000256" key="2">
    <source>
        <dbReference type="ARBA" id="ARBA00022692"/>
    </source>
</evidence>
<feature type="transmembrane region" description="Helical" evidence="5">
    <location>
        <begin position="170"/>
        <end position="192"/>
    </location>
</feature>
<gene>
    <name evidence="6" type="ORF">WG929_18440</name>
</gene>